<feature type="chain" id="PRO_5042155036" evidence="1">
    <location>
        <begin position="22"/>
        <end position="102"/>
    </location>
</feature>
<comment type="caution">
    <text evidence="2">The sequence shown here is derived from an EMBL/GenBank/DDBJ whole genome shotgun (WGS) entry which is preliminary data.</text>
</comment>
<name>A0AAE1UDY0_9EUCA</name>
<dbReference type="EMBL" id="JAWZYT010001097">
    <property type="protein sequence ID" value="KAK4315635.1"/>
    <property type="molecule type" value="Genomic_DNA"/>
</dbReference>
<dbReference type="Proteomes" id="UP001292094">
    <property type="component" value="Unassembled WGS sequence"/>
</dbReference>
<evidence type="ECO:0000313" key="3">
    <source>
        <dbReference type="Proteomes" id="UP001292094"/>
    </source>
</evidence>
<sequence length="102" mass="11082">MQTTLTLFLSLALGLATLTSGAGNSPNTSTPAQTNSQQTKLILSADSRINWKPHLCALPLELSEARSENKCTKMVADYTQLGFKSPSKSRMMGYMEVTQEVV</sequence>
<evidence type="ECO:0000256" key="1">
    <source>
        <dbReference type="SAM" id="SignalP"/>
    </source>
</evidence>
<gene>
    <name evidence="2" type="ORF">Pmani_013150</name>
</gene>
<organism evidence="2 3">
    <name type="scientific">Petrolisthes manimaculis</name>
    <dbReference type="NCBI Taxonomy" id="1843537"/>
    <lineage>
        <taxon>Eukaryota</taxon>
        <taxon>Metazoa</taxon>
        <taxon>Ecdysozoa</taxon>
        <taxon>Arthropoda</taxon>
        <taxon>Crustacea</taxon>
        <taxon>Multicrustacea</taxon>
        <taxon>Malacostraca</taxon>
        <taxon>Eumalacostraca</taxon>
        <taxon>Eucarida</taxon>
        <taxon>Decapoda</taxon>
        <taxon>Pleocyemata</taxon>
        <taxon>Anomura</taxon>
        <taxon>Galatheoidea</taxon>
        <taxon>Porcellanidae</taxon>
        <taxon>Petrolisthes</taxon>
    </lineage>
</organism>
<evidence type="ECO:0000313" key="2">
    <source>
        <dbReference type="EMBL" id="KAK4315635.1"/>
    </source>
</evidence>
<proteinExistence type="predicted"/>
<feature type="signal peptide" evidence="1">
    <location>
        <begin position="1"/>
        <end position="21"/>
    </location>
</feature>
<keyword evidence="3" id="KW-1185">Reference proteome</keyword>
<accession>A0AAE1UDY0</accession>
<keyword evidence="1" id="KW-0732">Signal</keyword>
<reference evidence="2" key="1">
    <citation type="submission" date="2023-11" db="EMBL/GenBank/DDBJ databases">
        <title>Genome assemblies of two species of porcelain crab, Petrolisthes cinctipes and Petrolisthes manimaculis (Anomura: Porcellanidae).</title>
        <authorList>
            <person name="Angst P."/>
        </authorList>
    </citation>
    <scope>NUCLEOTIDE SEQUENCE</scope>
    <source>
        <strain evidence="2">PB745_02</strain>
        <tissue evidence="2">Gill</tissue>
    </source>
</reference>
<dbReference type="AlphaFoldDB" id="A0AAE1UDY0"/>
<protein>
    <submittedName>
        <fullName evidence="2">Uncharacterized protein</fullName>
    </submittedName>
</protein>